<evidence type="ECO:0000313" key="8">
    <source>
        <dbReference type="Proteomes" id="UP000198584"/>
    </source>
</evidence>
<evidence type="ECO:0000256" key="3">
    <source>
        <dbReference type="ARBA" id="ARBA00023136"/>
    </source>
</evidence>
<evidence type="ECO:0000256" key="6">
    <source>
        <dbReference type="SAM" id="Phobius"/>
    </source>
</evidence>
<feature type="region of interest" description="Disordered" evidence="5">
    <location>
        <begin position="515"/>
        <end position="542"/>
    </location>
</feature>
<sequence>MSRFFRSKRQNPQENSTTIKLYPSLQQNITHFKQTVGESTDIVIRTFKAGQTGSMDIAVLYTSGLVNNELVHDFILDTLMSEIRKTPLDAPAHKSKRYKTKHIEENGNKAYQLIKDYAMTGGNVTDIDTMEKLFLHVLSGDTVVMLDGSIQAMAIDTRGWESRGVEEPSTQSVVRGPKEGFTETLRTNTALLRRRIKDPNLWIRSKPIGSKSKTDVAVVYLHGVADEKVVKEVYHRLNKINIDAILDSGYVEELIQDETYTPFPTVYNSERPDTIAAGILEGRIAIVVDGSPFVLLVPALFVQFFQSAEDYFQRADFSTLIRLIRYMAFFLALLTPSVYIALTTYHQEMIPTSFLVSLSAQREGVPFPAFVEALLMEITFEILREAGVRLPKAVGSAISIVGALVLGQAAVEAGIVSSAMVIVVSLTAISSFVSPSFNFAISIRMLRFGFMSLAATLGLFGILFGLIILTLHLASLRSFGVPYLSPMAPFIGADQKDAILRFPRWKLTTRPRLINQSNMDREDAKAPKPEKRKRLNQRKEQE</sequence>
<feature type="transmembrane region" description="Helical" evidence="6">
    <location>
        <begin position="415"/>
        <end position="441"/>
    </location>
</feature>
<gene>
    <name evidence="7" type="ORF">SAMN05421743_102191</name>
</gene>
<dbReference type="GO" id="GO:0009847">
    <property type="term" value="P:spore germination"/>
    <property type="evidence" value="ECO:0007669"/>
    <property type="project" value="UniProtKB-UniRule"/>
</dbReference>
<dbReference type="OrthoDB" id="9772630at2"/>
<dbReference type="AlphaFoldDB" id="A0A1H3XM30"/>
<feature type="transmembrane region" description="Helical" evidence="6">
    <location>
        <begin position="453"/>
        <end position="474"/>
    </location>
</feature>
<dbReference type="Pfam" id="PF03323">
    <property type="entry name" value="GerA"/>
    <property type="match status" value="1"/>
</dbReference>
<reference evidence="7 8" key="1">
    <citation type="submission" date="2016-10" db="EMBL/GenBank/DDBJ databases">
        <authorList>
            <person name="de Groot N.N."/>
        </authorList>
    </citation>
    <scope>NUCLEOTIDE SEQUENCE [LARGE SCALE GENOMIC DNA]</scope>
    <source>
        <strain evidence="7 8">CCM7597</strain>
    </source>
</reference>
<dbReference type="InterPro" id="IPR050768">
    <property type="entry name" value="UPF0353/GerABKA_families"/>
</dbReference>
<keyword evidence="6" id="KW-1133">Transmembrane helix</keyword>
<dbReference type="InterPro" id="IPR004995">
    <property type="entry name" value="Spore_Ger"/>
</dbReference>
<organism evidence="7 8">
    <name type="scientific">Thalassobacillus cyri</name>
    <dbReference type="NCBI Taxonomy" id="571932"/>
    <lineage>
        <taxon>Bacteria</taxon>
        <taxon>Bacillati</taxon>
        <taxon>Bacillota</taxon>
        <taxon>Bacilli</taxon>
        <taxon>Bacillales</taxon>
        <taxon>Bacillaceae</taxon>
        <taxon>Thalassobacillus</taxon>
    </lineage>
</organism>
<protein>
    <submittedName>
        <fullName evidence="7">Spore germination protein KA</fullName>
    </submittedName>
</protein>
<name>A0A1H3XM30_9BACI</name>
<comment type="similarity">
    <text evidence="2 4">Belongs to the GerABKA family.</text>
</comment>
<evidence type="ECO:0000256" key="2">
    <source>
        <dbReference type="ARBA" id="ARBA00005278"/>
    </source>
</evidence>
<dbReference type="Proteomes" id="UP000198584">
    <property type="component" value="Unassembled WGS sequence"/>
</dbReference>
<evidence type="ECO:0000256" key="4">
    <source>
        <dbReference type="PIRNR" id="PIRNR005690"/>
    </source>
</evidence>
<feature type="transmembrane region" description="Helical" evidence="6">
    <location>
        <begin position="323"/>
        <end position="345"/>
    </location>
</feature>
<keyword evidence="6" id="KW-0812">Transmembrane</keyword>
<proteinExistence type="inferred from homology"/>
<accession>A0A1H3XM30</accession>
<dbReference type="RefSeq" id="WP_093042330.1">
    <property type="nucleotide sequence ID" value="NZ_FNQR01000002.1"/>
</dbReference>
<dbReference type="PIRSF" id="PIRSF005690">
    <property type="entry name" value="GerBA"/>
    <property type="match status" value="1"/>
</dbReference>
<dbReference type="EMBL" id="FNQR01000002">
    <property type="protein sequence ID" value="SEA00290.1"/>
    <property type="molecule type" value="Genomic_DNA"/>
</dbReference>
<feature type="transmembrane region" description="Helical" evidence="6">
    <location>
        <begin position="390"/>
        <end position="409"/>
    </location>
</feature>
<evidence type="ECO:0000313" key="7">
    <source>
        <dbReference type="EMBL" id="SEA00290.1"/>
    </source>
</evidence>
<feature type="compositionally biased region" description="Basic and acidic residues" evidence="5">
    <location>
        <begin position="519"/>
        <end position="529"/>
    </location>
</feature>
<dbReference type="PANTHER" id="PTHR22550">
    <property type="entry name" value="SPORE GERMINATION PROTEIN"/>
    <property type="match status" value="1"/>
</dbReference>
<keyword evidence="8" id="KW-1185">Reference proteome</keyword>
<dbReference type="GO" id="GO:0005886">
    <property type="term" value="C:plasma membrane"/>
    <property type="evidence" value="ECO:0007669"/>
    <property type="project" value="UniProtKB-SubCell"/>
</dbReference>
<dbReference type="STRING" id="571932.SAMN05421743_102191"/>
<evidence type="ECO:0000256" key="5">
    <source>
        <dbReference type="SAM" id="MobiDB-lite"/>
    </source>
</evidence>
<dbReference type="PANTHER" id="PTHR22550:SF5">
    <property type="entry name" value="LEUCINE ZIPPER PROTEIN 4"/>
    <property type="match status" value="1"/>
</dbReference>
<evidence type="ECO:0000256" key="1">
    <source>
        <dbReference type="ARBA" id="ARBA00004141"/>
    </source>
</evidence>
<keyword evidence="3 4" id="KW-0472">Membrane</keyword>
<comment type="subcellular location">
    <subcellularLocation>
        <location evidence="4">Cell membrane</location>
    </subcellularLocation>
    <subcellularLocation>
        <location evidence="1">Membrane</location>
        <topology evidence="1">Multi-pass membrane protein</topology>
    </subcellularLocation>
</comment>